<accession>A0A0E9LUX3</accession>
<dbReference type="CDD" id="cd07344">
    <property type="entry name" value="M48_yhfN_like"/>
    <property type="match status" value="1"/>
</dbReference>
<sequence length="243" mass="28675">MSKQLPVVVHVESIGEVLFRSDQRCKRLSIRLKPLEGVQVLFPPGYSIQSAIEFVHQKKEWVIQTRRKMEERESGFTIFDEHTPFRSRSFCLKIEKSERSDVRLFLYNGVLKVLYPAHLPVTNGPIQEAIRYGIEEALRREAKRFLPFRLQVLARQFQFCYRAVFIKNLKSRWGSCSNVNNINLNLHLMRLPDHLIDYVLIHELCHTIEKNHGAAFWKLVDRCTSGKARELDGEMKQYRTRIY</sequence>
<dbReference type="EMBL" id="BAZW01000008">
    <property type="protein sequence ID" value="GAO29372.1"/>
    <property type="molecule type" value="Genomic_DNA"/>
</dbReference>
<dbReference type="PANTHER" id="PTHR30399:SF1">
    <property type="entry name" value="UTP PYROPHOSPHATASE"/>
    <property type="match status" value="1"/>
</dbReference>
<evidence type="ECO:0000313" key="2">
    <source>
        <dbReference type="EMBL" id="GAO29372.1"/>
    </source>
</evidence>
<dbReference type="RefSeq" id="WP_062123623.1">
    <property type="nucleotide sequence ID" value="NZ_BAZW01000008.1"/>
</dbReference>
<keyword evidence="2" id="KW-0378">Hydrolase</keyword>
<dbReference type="Pfam" id="PF01863">
    <property type="entry name" value="YgjP-like"/>
    <property type="match status" value="1"/>
</dbReference>
<dbReference type="InterPro" id="IPR002725">
    <property type="entry name" value="YgjP-like_metallopeptidase"/>
</dbReference>
<dbReference type="Gene3D" id="3.30.2010.10">
    <property type="entry name" value="Metalloproteases ('zincins'), catalytic domain"/>
    <property type="match status" value="1"/>
</dbReference>
<keyword evidence="3" id="KW-1185">Reference proteome</keyword>
<dbReference type="AlphaFoldDB" id="A0A0E9LUX3"/>
<comment type="caution">
    <text evidence="2">The sequence shown here is derived from an EMBL/GenBank/DDBJ whole genome shotgun (WGS) entry which is preliminary data.</text>
</comment>
<evidence type="ECO:0000313" key="3">
    <source>
        <dbReference type="Proteomes" id="UP000032900"/>
    </source>
</evidence>
<dbReference type="Proteomes" id="UP000032900">
    <property type="component" value="Unassembled WGS sequence"/>
</dbReference>
<gene>
    <name evidence="2" type="ORF">JCM15548_11551</name>
</gene>
<name>A0A0E9LUX3_9BACT</name>
<dbReference type="GO" id="GO:0016787">
    <property type="term" value="F:hydrolase activity"/>
    <property type="evidence" value="ECO:0007669"/>
    <property type="project" value="UniProtKB-KW"/>
</dbReference>
<evidence type="ECO:0000259" key="1">
    <source>
        <dbReference type="Pfam" id="PF01863"/>
    </source>
</evidence>
<organism evidence="2 3">
    <name type="scientific">Geofilum rubicundum JCM 15548</name>
    <dbReference type="NCBI Taxonomy" id="1236989"/>
    <lineage>
        <taxon>Bacteria</taxon>
        <taxon>Pseudomonadati</taxon>
        <taxon>Bacteroidota</taxon>
        <taxon>Bacteroidia</taxon>
        <taxon>Marinilabiliales</taxon>
        <taxon>Marinilabiliaceae</taxon>
        <taxon>Geofilum</taxon>
    </lineage>
</organism>
<reference evidence="2 3" key="1">
    <citation type="journal article" date="2015" name="Microbes Environ.">
        <title>Distribution and evolution of nitrogen fixation genes in the phylum bacteroidetes.</title>
        <authorList>
            <person name="Inoue J."/>
            <person name="Oshima K."/>
            <person name="Suda W."/>
            <person name="Sakamoto M."/>
            <person name="Iino T."/>
            <person name="Noda S."/>
            <person name="Hongoh Y."/>
            <person name="Hattori M."/>
            <person name="Ohkuma M."/>
        </authorList>
    </citation>
    <scope>NUCLEOTIDE SEQUENCE [LARGE SCALE GENOMIC DNA]</scope>
    <source>
        <strain evidence="2">JCM 15548</strain>
    </source>
</reference>
<dbReference type="OrthoDB" id="9811177at2"/>
<protein>
    <submittedName>
        <fullName evidence="2">Putative predicted metal-dependent hydrolase</fullName>
    </submittedName>
</protein>
<dbReference type="STRING" id="1236989.JCM15548_11551"/>
<proteinExistence type="predicted"/>
<dbReference type="PANTHER" id="PTHR30399">
    <property type="entry name" value="UNCHARACTERIZED PROTEIN YGJP"/>
    <property type="match status" value="1"/>
</dbReference>
<dbReference type="InterPro" id="IPR053136">
    <property type="entry name" value="UTP_pyrophosphatase-like"/>
</dbReference>
<feature type="domain" description="YgjP-like metallopeptidase" evidence="1">
    <location>
        <begin position="26"/>
        <end position="230"/>
    </location>
</feature>